<keyword evidence="2" id="KW-1185">Reference proteome</keyword>
<gene>
    <name evidence="1" type="ORF">AB1Y20_009747</name>
</gene>
<evidence type="ECO:0000313" key="1">
    <source>
        <dbReference type="EMBL" id="KAL1528398.1"/>
    </source>
</evidence>
<evidence type="ECO:0000313" key="2">
    <source>
        <dbReference type="Proteomes" id="UP001515480"/>
    </source>
</evidence>
<sequence>MEEAKSDLINVLSSLEAHWHVLEAEVVEINRDIDYCEQCLRKYGEWFNSPLQYLRELKRAKKTKMKEIIRTMESFNNNLQGGKKLVKALEKHTPVSVLQAPSTPGMGALSGGDDSPALFVGSCCTNGSSARRVINATE</sequence>
<comment type="caution">
    <text evidence="1">The sequence shown here is derived from an EMBL/GenBank/DDBJ whole genome shotgun (WGS) entry which is preliminary data.</text>
</comment>
<dbReference type="Proteomes" id="UP001515480">
    <property type="component" value="Unassembled WGS sequence"/>
</dbReference>
<dbReference type="AlphaFoldDB" id="A0AB34K539"/>
<organism evidence="1 2">
    <name type="scientific">Prymnesium parvum</name>
    <name type="common">Toxic golden alga</name>
    <dbReference type="NCBI Taxonomy" id="97485"/>
    <lineage>
        <taxon>Eukaryota</taxon>
        <taxon>Haptista</taxon>
        <taxon>Haptophyta</taxon>
        <taxon>Prymnesiophyceae</taxon>
        <taxon>Prymnesiales</taxon>
        <taxon>Prymnesiaceae</taxon>
        <taxon>Prymnesium</taxon>
    </lineage>
</organism>
<dbReference type="EMBL" id="JBGBPQ010000002">
    <property type="protein sequence ID" value="KAL1528398.1"/>
    <property type="molecule type" value="Genomic_DNA"/>
</dbReference>
<proteinExistence type="predicted"/>
<accession>A0AB34K539</accession>
<name>A0AB34K539_PRYPA</name>
<reference evidence="1 2" key="1">
    <citation type="journal article" date="2024" name="Science">
        <title>Giant polyketide synthase enzymes in the biosynthesis of giant marine polyether toxins.</title>
        <authorList>
            <person name="Fallon T.R."/>
            <person name="Shende V.V."/>
            <person name="Wierzbicki I.H."/>
            <person name="Pendleton A.L."/>
            <person name="Watervoot N.F."/>
            <person name="Auber R.P."/>
            <person name="Gonzalez D.J."/>
            <person name="Wisecaver J.H."/>
            <person name="Moore B.S."/>
        </authorList>
    </citation>
    <scope>NUCLEOTIDE SEQUENCE [LARGE SCALE GENOMIC DNA]</scope>
    <source>
        <strain evidence="1 2">12B1</strain>
    </source>
</reference>
<protein>
    <submittedName>
        <fullName evidence="1">Uncharacterized protein</fullName>
    </submittedName>
</protein>